<evidence type="ECO:0000313" key="2">
    <source>
        <dbReference type="EMBL" id="RPF57831.1"/>
    </source>
</evidence>
<dbReference type="STRING" id="1849491.BVH56_05115"/>
<reference evidence="2 3" key="1">
    <citation type="submission" date="2018-11" db="EMBL/GenBank/DDBJ databases">
        <title>Genomic Encyclopedia of Type Strains, Phase IV (KMG-IV): sequencing the most valuable type-strain genomes for metagenomic binning, comparative biology and taxonomic classification.</title>
        <authorList>
            <person name="Goeker M."/>
        </authorList>
    </citation>
    <scope>NUCLEOTIDE SEQUENCE [LARGE SCALE GENOMIC DNA]</scope>
    <source>
        <strain evidence="2 3">DSM 29158</strain>
    </source>
</reference>
<dbReference type="Proteomes" id="UP000277108">
    <property type="component" value="Unassembled WGS sequence"/>
</dbReference>
<name>A0A1Q1G253_9BACL</name>
<comment type="caution">
    <text evidence="2">The sequence shown here is derived from an EMBL/GenBank/DDBJ whole genome shotgun (WGS) entry which is preliminary data.</text>
</comment>
<accession>A0A1Q1G253</accession>
<dbReference type="PANTHER" id="PTHR34297">
    <property type="entry name" value="HYPOTHETICAL CYTOSOLIC PROTEIN-RELATED"/>
    <property type="match status" value="1"/>
</dbReference>
<gene>
    <name evidence="2" type="ORF">EDD62_0466</name>
</gene>
<dbReference type="RefSeq" id="WP_077140417.1">
    <property type="nucleotide sequence ID" value="NZ_CBCSGK010000001.1"/>
</dbReference>
<evidence type="ECO:0000313" key="3">
    <source>
        <dbReference type="Proteomes" id="UP000277108"/>
    </source>
</evidence>
<dbReference type="Pfam" id="PF03780">
    <property type="entry name" value="Asp23"/>
    <property type="match status" value="1"/>
</dbReference>
<dbReference type="InterPro" id="IPR005531">
    <property type="entry name" value="Asp23"/>
</dbReference>
<dbReference type="OrthoDB" id="9791482at2"/>
<proteinExistence type="inferred from homology"/>
<comment type="similarity">
    <text evidence="1">Belongs to the asp23 family.</text>
</comment>
<dbReference type="EMBL" id="RKRK01000002">
    <property type="protein sequence ID" value="RPF57831.1"/>
    <property type="molecule type" value="Genomic_DNA"/>
</dbReference>
<protein>
    <submittedName>
        <fullName evidence="2">Putative alkaline shock family protein YloU</fullName>
    </submittedName>
</protein>
<dbReference type="AlphaFoldDB" id="A0A1Q1G253"/>
<organism evidence="2 3">
    <name type="scientific">Abyssicoccus albus</name>
    <dbReference type="NCBI Taxonomy" id="1817405"/>
    <lineage>
        <taxon>Bacteria</taxon>
        <taxon>Bacillati</taxon>
        <taxon>Bacillota</taxon>
        <taxon>Bacilli</taxon>
        <taxon>Bacillales</taxon>
        <taxon>Abyssicoccaceae</taxon>
    </lineage>
</organism>
<evidence type="ECO:0000256" key="1">
    <source>
        <dbReference type="ARBA" id="ARBA00005721"/>
    </source>
</evidence>
<accession>A0A3N5CJC5</accession>
<dbReference type="PANTHER" id="PTHR34297:SF2">
    <property type="entry name" value="ASP23_GLS24 FAMILY ENVELOPE STRESS RESPONSE PROTEIN"/>
    <property type="match status" value="1"/>
</dbReference>
<sequence>MSLQLNNEHGTIDVSNEVIATIAGGAAVECFGIIGMASKHQVRDGFTELLGKENYAKGVVVSLNEDMLNVDIYIIVSYGIKISEVARNVQSAVQYNLEKTLNLKVNAVNVNVQGVRVVTDNEK</sequence>
<keyword evidence="3" id="KW-1185">Reference proteome</keyword>